<dbReference type="InterPro" id="IPR038770">
    <property type="entry name" value="Na+/solute_symporter_sf"/>
</dbReference>
<dbReference type="Pfam" id="PF00999">
    <property type="entry name" value="Na_H_Exchanger"/>
    <property type="match status" value="1"/>
</dbReference>
<name>A0A4R1J991_9GAMM</name>
<evidence type="ECO:0000259" key="13">
    <source>
        <dbReference type="PROSITE" id="PS51201"/>
    </source>
</evidence>
<dbReference type="GO" id="GO:0006813">
    <property type="term" value="P:potassium ion transport"/>
    <property type="evidence" value="ECO:0007669"/>
    <property type="project" value="UniProtKB-KW"/>
</dbReference>
<comment type="subcellular location">
    <subcellularLocation>
        <location evidence="1">Endomembrane system</location>
        <topology evidence="1">Multi-pass membrane protein</topology>
    </subcellularLocation>
</comment>
<sequence length="640" mass="69651">MEHSLWFDAFIYLAAAVLSVPIATRLGLGSVLGYLIAGAMIGPYVLGFVGGSPDVMHFAEFGVVIMLFLIGLELKPSRLWRLKKSIFFTGGLQVVLTCLVIWSIGLAVGLSGRVSIALGLILSVSSTALVLQSLQEKGLLKTPAGRNSFSVLLFQDIAVIPMLAVIPFLAVSSAMVQVNSSIPAWLRVTEIAAVIAGIIFGGHYLLRPVFRMVAQSNMRELFVAAALALVVGIAQAMDMVGLSPALGTFLAGVVLADSEYRHELEADVEPFKGLLLGLFFISVGANINFNFLAEHVGIISLCVLSLVVIKLVVLIAVGVASKLRGEDLAIFSLALSQSGEFGFVLVSFAGSSYVLSKSVVDMTTLVIALSMATTPLLMIAAQGWLFPRLYKNRAATPESDVTDEGNPVIIAGFGRFGQIVGRMLHSNHIGTTILEHDANHIKTLGRFGFKVFYGNASRADLLSSAGAENAKLLIVAVDDPERTLEIVRMARQNFPHLIILARAVDRPHALELMRAGVDYVHRETLGSGVALGVDALSELGWRANQAYRIGEFFKSYDNKLLREQLLKEDYDGEFLRQSLRSQAMLDKLLNDDSQVPTEAYEQAWENYVGEDKNPMTPQMHQAHKRNKKQRLERKNNPLDS</sequence>
<dbReference type="InterPro" id="IPR006153">
    <property type="entry name" value="Cation/H_exchanger_TM"/>
</dbReference>
<dbReference type="OrthoDB" id="9781411at2"/>
<dbReference type="GO" id="GO:0012505">
    <property type="term" value="C:endomembrane system"/>
    <property type="evidence" value="ECO:0007669"/>
    <property type="project" value="UniProtKB-SubCell"/>
</dbReference>
<evidence type="ECO:0000256" key="8">
    <source>
        <dbReference type="ARBA" id="ARBA00022989"/>
    </source>
</evidence>
<feature type="compositionally biased region" description="Basic residues" evidence="11">
    <location>
        <begin position="621"/>
        <end position="631"/>
    </location>
</feature>
<dbReference type="Gene3D" id="3.40.50.720">
    <property type="entry name" value="NAD(P)-binding Rossmann-like Domain"/>
    <property type="match status" value="1"/>
</dbReference>
<evidence type="ECO:0000256" key="12">
    <source>
        <dbReference type="SAM" id="Phobius"/>
    </source>
</evidence>
<evidence type="ECO:0000313" key="14">
    <source>
        <dbReference type="EMBL" id="TCK47070.1"/>
    </source>
</evidence>
<dbReference type="SUPFAM" id="SSF51735">
    <property type="entry name" value="NAD(P)-binding Rossmann-fold domains"/>
    <property type="match status" value="1"/>
</dbReference>
<dbReference type="Proteomes" id="UP000295565">
    <property type="component" value="Unassembled WGS sequence"/>
</dbReference>
<dbReference type="GO" id="GO:0015297">
    <property type="term" value="F:antiporter activity"/>
    <property type="evidence" value="ECO:0007669"/>
    <property type="project" value="UniProtKB-KW"/>
</dbReference>
<evidence type="ECO:0000256" key="9">
    <source>
        <dbReference type="ARBA" id="ARBA00023065"/>
    </source>
</evidence>
<feature type="transmembrane region" description="Helical" evidence="12">
    <location>
        <begin position="6"/>
        <end position="24"/>
    </location>
</feature>
<keyword evidence="10 12" id="KW-0472">Membrane</keyword>
<keyword evidence="15" id="KW-1185">Reference proteome</keyword>
<feature type="transmembrane region" description="Helical" evidence="12">
    <location>
        <begin position="31"/>
        <end position="49"/>
    </location>
</feature>
<evidence type="ECO:0000256" key="7">
    <source>
        <dbReference type="ARBA" id="ARBA00022958"/>
    </source>
</evidence>
<dbReference type="RefSeq" id="WP_131913537.1">
    <property type="nucleotide sequence ID" value="NZ_OU594967.1"/>
</dbReference>
<gene>
    <name evidence="14" type="ORF">EV690_2763</name>
</gene>
<feature type="domain" description="RCK N-terminal" evidence="13">
    <location>
        <begin position="405"/>
        <end position="521"/>
    </location>
</feature>
<dbReference type="Gene3D" id="1.20.1530.20">
    <property type="match status" value="1"/>
</dbReference>
<evidence type="ECO:0000256" key="3">
    <source>
        <dbReference type="ARBA" id="ARBA00022448"/>
    </source>
</evidence>
<evidence type="ECO:0000256" key="6">
    <source>
        <dbReference type="ARBA" id="ARBA00022692"/>
    </source>
</evidence>
<dbReference type="GO" id="GO:0008324">
    <property type="term" value="F:monoatomic cation transmembrane transporter activity"/>
    <property type="evidence" value="ECO:0007669"/>
    <property type="project" value="InterPro"/>
</dbReference>
<feature type="transmembrane region" description="Helical" evidence="12">
    <location>
        <begin position="86"/>
        <end position="108"/>
    </location>
</feature>
<dbReference type="Pfam" id="PF02254">
    <property type="entry name" value="TrkA_N"/>
    <property type="match status" value="1"/>
</dbReference>
<evidence type="ECO:0000256" key="11">
    <source>
        <dbReference type="SAM" id="MobiDB-lite"/>
    </source>
</evidence>
<comment type="similarity">
    <text evidence="2">Belongs to the monovalent cation:proton antiporter 2 (CPA2) transporter (TC 2.A.37) family.</text>
</comment>
<feature type="region of interest" description="Disordered" evidence="11">
    <location>
        <begin position="609"/>
        <end position="640"/>
    </location>
</feature>
<keyword evidence="4" id="KW-0050">Antiport</keyword>
<feature type="transmembrane region" description="Helical" evidence="12">
    <location>
        <begin position="184"/>
        <end position="206"/>
    </location>
</feature>
<dbReference type="PANTHER" id="PTHR46157:SF4">
    <property type="entry name" value="K(+) EFFLUX ANTIPORTER 3, CHLOROPLASTIC"/>
    <property type="match status" value="1"/>
</dbReference>
<dbReference type="GO" id="GO:0005886">
    <property type="term" value="C:plasma membrane"/>
    <property type="evidence" value="ECO:0007669"/>
    <property type="project" value="TreeGrafter"/>
</dbReference>
<feature type="transmembrane region" description="Helical" evidence="12">
    <location>
        <begin position="328"/>
        <end position="350"/>
    </location>
</feature>
<dbReference type="PROSITE" id="PS51201">
    <property type="entry name" value="RCK_N"/>
    <property type="match status" value="1"/>
</dbReference>
<evidence type="ECO:0000256" key="10">
    <source>
        <dbReference type="ARBA" id="ARBA00023136"/>
    </source>
</evidence>
<feature type="transmembrane region" description="Helical" evidence="12">
    <location>
        <begin position="151"/>
        <end position="172"/>
    </location>
</feature>
<evidence type="ECO:0000313" key="15">
    <source>
        <dbReference type="Proteomes" id="UP000295565"/>
    </source>
</evidence>
<dbReference type="InterPro" id="IPR036291">
    <property type="entry name" value="NAD(P)-bd_dom_sf"/>
</dbReference>
<keyword evidence="6 12" id="KW-0812">Transmembrane</keyword>
<accession>A0A4R1J991</accession>
<dbReference type="InterPro" id="IPR004771">
    <property type="entry name" value="K/H_exchanger"/>
</dbReference>
<feature type="transmembrane region" description="Helical" evidence="12">
    <location>
        <begin position="362"/>
        <end position="386"/>
    </location>
</feature>
<dbReference type="GO" id="GO:1902600">
    <property type="term" value="P:proton transmembrane transport"/>
    <property type="evidence" value="ECO:0007669"/>
    <property type="project" value="InterPro"/>
</dbReference>
<keyword evidence="9" id="KW-0406">Ion transport</keyword>
<dbReference type="FunFam" id="3.40.50.720:FF:000036">
    <property type="entry name" value="Glutathione-regulated potassium-efflux system protein KefB"/>
    <property type="match status" value="1"/>
</dbReference>
<dbReference type="PANTHER" id="PTHR46157">
    <property type="entry name" value="K(+) EFFLUX ANTIPORTER 3, CHLOROPLASTIC"/>
    <property type="match status" value="1"/>
</dbReference>
<feature type="transmembrane region" description="Helical" evidence="12">
    <location>
        <begin position="114"/>
        <end position="131"/>
    </location>
</feature>
<dbReference type="NCBIfam" id="TIGR00932">
    <property type="entry name" value="2a37"/>
    <property type="match status" value="1"/>
</dbReference>
<dbReference type="AlphaFoldDB" id="A0A4R1J991"/>
<feature type="transmembrane region" description="Helical" evidence="12">
    <location>
        <begin position="298"/>
        <end position="321"/>
    </location>
</feature>
<comment type="caution">
    <text evidence="14">The sequence shown here is derived from an EMBL/GenBank/DDBJ whole genome shotgun (WGS) entry which is preliminary data.</text>
</comment>
<reference evidence="14 15" key="1">
    <citation type="submission" date="2019-03" db="EMBL/GenBank/DDBJ databases">
        <title>Genomic Encyclopedia of Type Strains, Phase IV (KMG-IV): sequencing the most valuable type-strain genomes for metagenomic binning, comparative biology and taxonomic classification.</title>
        <authorList>
            <person name="Goeker M."/>
        </authorList>
    </citation>
    <scope>NUCLEOTIDE SEQUENCE [LARGE SCALE GENOMIC DNA]</scope>
    <source>
        <strain evidence="14 15">DSM 18577</strain>
    </source>
</reference>
<keyword evidence="5" id="KW-0633">Potassium transport</keyword>
<proteinExistence type="inferred from homology"/>
<feature type="transmembrane region" description="Helical" evidence="12">
    <location>
        <begin position="273"/>
        <end position="292"/>
    </location>
</feature>
<protein>
    <submittedName>
        <fullName evidence="14">Kef-type potassium/proton antiporter (CPA2 family)</fullName>
    </submittedName>
</protein>
<evidence type="ECO:0000256" key="2">
    <source>
        <dbReference type="ARBA" id="ARBA00005551"/>
    </source>
</evidence>
<organism evidence="14 15">
    <name type="scientific">Celerinatantimonas diazotrophica</name>
    <dbReference type="NCBI Taxonomy" id="412034"/>
    <lineage>
        <taxon>Bacteria</taxon>
        <taxon>Pseudomonadati</taxon>
        <taxon>Pseudomonadota</taxon>
        <taxon>Gammaproteobacteria</taxon>
        <taxon>Celerinatantimonadaceae</taxon>
        <taxon>Celerinatantimonas</taxon>
    </lineage>
</organism>
<evidence type="ECO:0000256" key="4">
    <source>
        <dbReference type="ARBA" id="ARBA00022449"/>
    </source>
</evidence>
<keyword evidence="7" id="KW-0630">Potassium</keyword>
<keyword evidence="8 12" id="KW-1133">Transmembrane helix</keyword>
<feature type="transmembrane region" description="Helical" evidence="12">
    <location>
        <begin position="218"/>
        <end position="236"/>
    </location>
</feature>
<feature type="transmembrane region" description="Helical" evidence="12">
    <location>
        <begin position="55"/>
        <end position="74"/>
    </location>
</feature>
<dbReference type="InterPro" id="IPR003148">
    <property type="entry name" value="RCK_N"/>
</dbReference>
<evidence type="ECO:0000256" key="5">
    <source>
        <dbReference type="ARBA" id="ARBA00022538"/>
    </source>
</evidence>
<dbReference type="EMBL" id="SMGD01000015">
    <property type="protein sequence ID" value="TCK47070.1"/>
    <property type="molecule type" value="Genomic_DNA"/>
</dbReference>
<keyword evidence="3" id="KW-0813">Transport</keyword>
<evidence type="ECO:0000256" key="1">
    <source>
        <dbReference type="ARBA" id="ARBA00004127"/>
    </source>
</evidence>